<dbReference type="AlphaFoldDB" id="A0A3G1KXQ8"/>
<proteinExistence type="predicted"/>
<gene>
    <name evidence="2" type="ORF">DCMF_21505</name>
</gene>
<keyword evidence="1" id="KW-1133">Transmembrane helix</keyword>
<keyword evidence="3" id="KW-1185">Reference proteome</keyword>
<dbReference type="InterPro" id="IPR019074">
    <property type="entry name" value="YabQ"/>
</dbReference>
<keyword evidence="1" id="KW-0812">Transmembrane</keyword>
<dbReference type="Proteomes" id="UP000323521">
    <property type="component" value="Chromosome"/>
</dbReference>
<reference evidence="2 3" key="1">
    <citation type="submission" date="2016-10" db="EMBL/GenBank/DDBJ databases">
        <title>Complete Genome Sequence of Peptococcaceae strain DCMF.</title>
        <authorList>
            <person name="Edwards R.J."/>
            <person name="Holland S.I."/>
            <person name="Deshpande N.P."/>
            <person name="Wong Y.K."/>
            <person name="Ertan H."/>
            <person name="Manefield M."/>
            <person name="Russell T.L."/>
            <person name="Lee M.J."/>
        </authorList>
    </citation>
    <scope>NUCLEOTIDE SEQUENCE [LARGE SCALE GENOMIC DNA]</scope>
    <source>
        <strain evidence="2 3">DCMF</strain>
    </source>
</reference>
<dbReference type="EMBL" id="CP017634">
    <property type="protein sequence ID" value="ATW26995.1"/>
    <property type="molecule type" value="Genomic_DNA"/>
</dbReference>
<feature type="transmembrane region" description="Helical" evidence="1">
    <location>
        <begin position="124"/>
        <end position="143"/>
    </location>
</feature>
<sequence length="172" mass="20963">MEFLALQVVNFLLSIAIGVFIGLLFDVYRGLWKRLSPPRITRPLWDITWWVMVTGFVFVVLLWCNWGEVRFYLFLGQIIGLVFYLKKMSRTFLRFFLKFLFWTENFLKTCFRIGLIPFKILKRIIFLPFACVSILLFHIMGFLKKFLILLKRLTWALPKKMVKRWRKFFWKK</sequence>
<dbReference type="RefSeq" id="WP_148136325.1">
    <property type="nucleotide sequence ID" value="NZ_CP017634.1"/>
</dbReference>
<protein>
    <submittedName>
        <fullName evidence="2">Spore cortex biosynthesis protein YabQ</fullName>
    </submittedName>
</protein>
<dbReference type="NCBIfam" id="TIGR02893">
    <property type="entry name" value="spore_yabQ"/>
    <property type="match status" value="1"/>
</dbReference>
<dbReference type="OrthoDB" id="1685240at2"/>
<accession>A0A3G1KXQ8</accession>
<feature type="transmembrane region" description="Helical" evidence="1">
    <location>
        <begin position="12"/>
        <end position="32"/>
    </location>
</feature>
<dbReference type="Pfam" id="PF09578">
    <property type="entry name" value="Spore_YabQ"/>
    <property type="match status" value="1"/>
</dbReference>
<evidence type="ECO:0000256" key="1">
    <source>
        <dbReference type="SAM" id="Phobius"/>
    </source>
</evidence>
<feature type="transmembrane region" description="Helical" evidence="1">
    <location>
        <begin position="69"/>
        <end position="85"/>
    </location>
</feature>
<feature type="transmembrane region" description="Helical" evidence="1">
    <location>
        <begin position="44"/>
        <end position="63"/>
    </location>
</feature>
<evidence type="ECO:0000313" key="3">
    <source>
        <dbReference type="Proteomes" id="UP000323521"/>
    </source>
</evidence>
<organism evidence="2 3">
    <name type="scientific">Formimonas warabiya</name>
    <dbReference type="NCBI Taxonomy" id="1761012"/>
    <lineage>
        <taxon>Bacteria</taxon>
        <taxon>Bacillati</taxon>
        <taxon>Bacillota</taxon>
        <taxon>Clostridia</taxon>
        <taxon>Eubacteriales</taxon>
        <taxon>Peptococcaceae</taxon>
        <taxon>Candidatus Formimonas</taxon>
    </lineage>
</organism>
<name>A0A3G1KXQ8_FORW1</name>
<keyword evidence="1" id="KW-0472">Membrane</keyword>
<evidence type="ECO:0000313" key="2">
    <source>
        <dbReference type="EMBL" id="ATW26995.1"/>
    </source>
</evidence>
<dbReference type="KEGG" id="fwa:DCMF_21505"/>